<name>A0ABN0D1Z5_9FIRM</name>
<protein>
    <submittedName>
        <fullName evidence="1">Uncharacterized protein</fullName>
    </submittedName>
</protein>
<organism evidence="1 2">
    <name type="scientific">Megasphaera lornae</name>
    <dbReference type="NCBI Taxonomy" id="1000568"/>
    <lineage>
        <taxon>Bacteria</taxon>
        <taxon>Bacillati</taxon>
        <taxon>Bacillota</taxon>
        <taxon>Negativicutes</taxon>
        <taxon>Veillonellales</taxon>
        <taxon>Veillonellaceae</taxon>
        <taxon>Megasphaera</taxon>
    </lineage>
</organism>
<reference evidence="1 2" key="1">
    <citation type="submission" date="2011-04" db="EMBL/GenBank/DDBJ databases">
        <authorList>
            <person name="Harkins D.M."/>
            <person name="Madupu R."/>
            <person name="Durkin A.S."/>
            <person name="Torralba M."/>
            <person name="Methe B."/>
            <person name="Sutton G.G."/>
            <person name="Nelson K.E."/>
        </authorList>
    </citation>
    <scope>NUCLEOTIDE SEQUENCE [LARGE SCALE GENOMIC DNA]</scope>
    <source>
        <strain evidence="1 2">UPII 199-6</strain>
    </source>
</reference>
<dbReference type="EMBL" id="AFIJ01000008">
    <property type="protein sequence ID" value="EGL41877.1"/>
    <property type="molecule type" value="Genomic_DNA"/>
</dbReference>
<proteinExistence type="predicted"/>
<gene>
    <name evidence="1" type="ORF">HMPREF1039_0133</name>
</gene>
<evidence type="ECO:0000313" key="1">
    <source>
        <dbReference type="EMBL" id="EGL41877.1"/>
    </source>
</evidence>
<evidence type="ECO:0000313" key="2">
    <source>
        <dbReference type="Proteomes" id="UP000004018"/>
    </source>
</evidence>
<comment type="caution">
    <text evidence="1">The sequence shown here is derived from an EMBL/GenBank/DDBJ whole genome shotgun (WGS) entry which is preliminary data.</text>
</comment>
<sequence length="47" mass="5230">MFGDIDRQIGAVFGEQVDIEDNLVVLDTGIFAAFAFHPQGFQKIPDF</sequence>
<accession>A0ABN0D1Z5</accession>
<dbReference type="Proteomes" id="UP000004018">
    <property type="component" value="Unassembled WGS sequence"/>
</dbReference>
<keyword evidence="2" id="KW-1185">Reference proteome</keyword>